<sequence>MRHPDEHRLGADSRVGLPPGVWSLAAFSIAVCLFSVLGAKLLSAMFDGNDAPPLAFLGQDSEVEMRRLAGSAPQAQAPQAAKILRGGARIDAATTATIAQKPTVGQALAPCGDAPK</sequence>
<comment type="caution">
    <text evidence="2">The sequence shown here is derived from an EMBL/GenBank/DDBJ whole genome shotgun (WGS) entry which is preliminary data.</text>
</comment>
<feature type="transmembrane region" description="Helical" evidence="1">
    <location>
        <begin position="20"/>
        <end position="39"/>
    </location>
</feature>
<dbReference type="EMBL" id="JAZHYN010000037">
    <property type="protein sequence ID" value="MEF3367286.1"/>
    <property type="molecule type" value="Genomic_DNA"/>
</dbReference>
<proteinExistence type="predicted"/>
<keyword evidence="1" id="KW-0472">Membrane</keyword>
<name>A0ABU7XLC1_9HYPH</name>
<keyword evidence="1" id="KW-0812">Transmembrane</keyword>
<dbReference type="RefSeq" id="WP_332082333.1">
    <property type="nucleotide sequence ID" value="NZ_JAZHYN010000037.1"/>
</dbReference>
<gene>
    <name evidence="2" type="ORF">V3H18_12150</name>
</gene>
<keyword evidence="3" id="KW-1185">Reference proteome</keyword>
<evidence type="ECO:0000313" key="2">
    <source>
        <dbReference type="EMBL" id="MEF3367286.1"/>
    </source>
</evidence>
<dbReference type="Proteomes" id="UP001350748">
    <property type="component" value="Unassembled WGS sequence"/>
</dbReference>
<reference evidence="2 3" key="1">
    <citation type="submission" date="2024-02" db="EMBL/GenBank/DDBJ databases">
        <authorList>
            <person name="Grouzdev D."/>
        </authorList>
    </citation>
    <scope>NUCLEOTIDE SEQUENCE [LARGE SCALE GENOMIC DNA]</scope>
    <source>
        <strain evidence="2 3">9N</strain>
    </source>
</reference>
<protein>
    <submittedName>
        <fullName evidence="2">Uncharacterized protein</fullName>
    </submittedName>
</protein>
<evidence type="ECO:0000256" key="1">
    <source>
        <dbReference type="SAM" id="Phobius"/>
    </source>
</evidence>
<accession>A0ABU7XLC1</accession>
<organism evidence="2 3">
    <name type="scientific">Methylocystis borbori</name>
    <dbReference type="NCBI Taxonomy" id="3118750"/>
    <lineage>
        <taxon>Bacteria</taxon>
        <taxon>Pseudomonadati</taxon>
        <taxon>Pseudomonadota</taxon>
        <taxon>Alphaproteobacteria</taxon>
        <taxon>Hyphomicrobiales</taxon>
        <taxon>Methylocystaceae</taxon>
        <taxon>Methylocystis</taxon>
    </lineage>
</organism>
<evidence type="ECO:0000313" key="3">
    <source>
        <dbReference type="Proteomes" id="UP001350748"/>
    </source>
</evidence>
<keyword evidence="1" id="KW-1133">Transmembrane helix</keyword>